<dbReference type="RefSeq" id="WP_157849922.1">
    <property type="nucleotide sequence ID" value="NZ_VRYN01000001.1"/>
</dbReference>
<keyword evidence="1" id="KW-0812">Transmembrane</keyword>
<gene>
    <name evidence="3" type="ORF">APQ99_00446</name>
    <name evidence="2" type="ORF">HBSAL_10150</name>
</gene>
<evidence type="ECO:0000313" key="2">
    <source>
        <dbReference type="EMBL" id="QCC45673.1"/>
    </source>
</evidence>
<proteinExistence type="predicted"/>
<evidence type="ECO:0000256" key="1">
    <source>
        <dbReference type="SAM" id="Phobius"/>
    </source>
</evidence>
<protein>
    <submittedName>
        <fullName evidence="2">Uncharacterized protein</fullName>
    </submittedName>
</protein>
<feature type="transmembrane region" description="Helical" evidence="1">
    <location>
        <begin position="20"/>
        <end position="51"/>
    </location>
</feature>
<keyword evidence="1" id="KW-0472">Membrane</keyword>
<reference evidence="2" key="3">
    <citation type="journal article" name="MicrobiologyOpen">
        <title>Whole-genome comparison between the type strain of Halobacterium salinarum (DSM 3754(T)) and the laboratory strains R1 and NRC-1.</title>
        <authorList>
            <person name="Pfeiffer F."/>
            <person name="Losensky G."/>
            <person name="Marchfelder A."/>
            <person name="Habermann B."/>
            <person name="Dyall-Smith M."/>
        </authorList>
    </citation>
    <scope>NUCLEOTIDE SEQUENCE</scope>
    <source>
        <strain evidence="2">91-R6</strain>
    </source>
</reference>
<sequence>MPDSTDPATPRSLSAADRLALGALVLLYVSAGLDLLPAGTVAVNMLLVIGLHRIVS</sequence>
<dbReference type="AlphaFoldDB" id="A0A4D6GV59"/>
<organism evidence="2 4">
    <name type="scientific">Halobacterium salinarum (strain ATCC 33171 / DSM 3754 / JCM 8978 / NBRC 102687 / NCIMB 764 / 91-R6)</name>
    <dbReference type="NCBI Taxonomy" id="2597657"/>
    <lineage>
        <taxon>Archaea</taxon>
        <taxon>Methanobacteriati</taxon>
        <taxon>Methanobacteriota</taxon>
        <taxon>Stenosarchaea group</taxon>
        <taxon>Halobacteria</taxon>
        <taxon>Halobacteriales</taxon>
        <taxon>Halobacteriaceae</taxon>
        <taxon>Halobacterium</taxon>
    </lineage>
</organism>
<evidence type="ECO:0000313" key="5">
    <source>
        <dbReference type="Proteomes" id="UP000323075"/>
    </source>
</evidence>
<keyword evidence="1" id="KW-1133">Transmembrane helix</keyword>
<reference evidence="2 4" key="1">
    <citation type="journal article" date="2019" name="Microbiol. Resour. Announc.">
        <title>The Genome Sequence of the Halobacterium salinarum Type Strain Is Closely Related to That of Laboratory Strains NRC-1 and R1.</title>
        <authorList>
            <person name="Pfeiffer F."/>
            <person name="Marchfelder A."/>
            <person name="Habermann B."/>
            <person name="Dyall-Smith M.L."/>
        </authorList>
    </citation>
    <scope>NUCLEOTIDE SEQUENCE [LARGE SCALE GENOMIC DNA]</scope>
    <source>
        <strain evidence="2">91-R6</strain>
        <strain evidence="4">ATCC 33171 / DSM 3754 / JCM 8978 / NBRC 102687 / NCIMB 764 / 91-R6</strain>
    </source>
</reference>
<dbReference type="EMBL" id="VRYN01000001">
    <property type="protein sequence ID" value="TYO81933.1"/>
    <property type="molecule type" value="Genomic_DNA"/>
</dbReference>
<reference evidence="3 5" key="2">
    <citation type="submission" date="2019-07" db="EMBL/GenBank/DDBJ databases">
        <title>Genomic Encyclopedia of Archaeal and Bacterial Type Strains, Phase II (KMG-II): from individual species to whole genera.</title>
        <authorList>
            <person name="Goeker M."/>
        </authorList>
    </citation>
    <scope>NUCLEOTIDE SEQUENCE [LARGE SCALE GENOMIC DNA]</scope>
    <source>
        <strain evidence="3 5">DSM 3754</strain>
    </source>
</reference>
<evidence type="ECO:0000313" key="3">
    <source>
        <dbReference type="EMBL" id="TYO81933.1"/>
    </source>
</evidence>
<dbReference type="Proteomes" id="UP000296216">
    <property type="component" value="Chromosome"/>
</dbReference>
<evidence type="ECO:0000313" key="4">
    <source>
        <dbReference type="Proteomes" id="UP000296216"/>
    </source>
</evidence>
<dbReference type="GeneID" id="68694612"/>
<dbReference type="Proteomes" id="UP000323075">
    <property type="component" value="Unassembled WGS sequence"/>
</dbReference>
<dbReference type="EMBL" id="CP038631">
    <property type="protein sequence ID" value="QCC45673.1"/>
    <property type="molecule type" value="Genomic_DNA"/>
</dbReference>
<name>A0A4D6GV59_HALS9</name>
<accession>A0A4D6GV59</accession>